<feature type="domain" description="Carboxylesterase type B" evidence="4">
    <location>
        <begin position="30"/>
        <end position="433"/>
    </location>
</feature>
<dbReference type="EMBL" id="KQ965769">
    <property type="protein sequence ID" value="KXS14376.1"/>
    <property type="molecule type" value="Genomic_DNA"/>
</dbReference>
<dbReference type="PROSITE" id="PS00122">
    <property type="entry name" value="CARBOXYLESTERASE_B_1"/>
    <property type="match status" value="1"/>
</dbReference>
<dbReference type="OrthoDB" id="408631at2759"/>
<dbReference type="PANTHER" id="PTHR43918:SF4">
    <property type="entry name" value="CARBOXYLIC ESTER HYDROLASE"/>
    <property type="match status" value="1"/>
</dbReference>
<dbReference type="InterPro" id="IPR029058">
    <property type="entry name" value="AB_hydrolase_fold"/>
</dbReference>
<keyword evidence="6" id="KW-1185">Reference proteome</keyword>
<name>A0A139AC50_GONPJ</name>
<comment type="similarity">
    <text evidence="1 3">Belongs to the type-B carboxylesterase/lipase family.</text>
</comment>
<dbReference type="InterPro" id="IPR002018">
    <property type="entry name" value="CarbesteraseB"/>
</dbReference>
<accession>A0A139AC50</accession>
<dbReference type="PANTHER" id="PTHR43918">
    <property type="entry name" value="ACETYLCHOLINESTERASE"/>
    <property type="match status" value="1"/>
</dbReference>
<dbReference type="InterPro" id="IPR050654">
    <property type="entry name" value="AChE-related_enzymes"/>
</dbReference>
<evidence type="ECO:0000256" key="1">
    <source>
        <dbReference type="ARBA" id="ARBA00005964"/>
    </source>
</evidence>
<dbReference type="OMA" id="FCEGRVC"/>
<evidence type="ECO:0000256" key="2">
    <source>
        <dbReference type="ARBA" id="ARBA00022801"/>
    </source>
</evidence>
<dbReference type="AlphaFoldDB" id="A0A139AC50"/>
<dbReference type="Gene3D" id="3.40.50.1820">
    <property type="entry name" value="alpha/beta hydrolase"/>
    <property type="match status" value="1"/>
</dbReference>
<proteinExistence type="inferred from homology"/>
<sequence length="453" mass="48953">MESTSLSSVKLHRGQTGCLWRRTAHVLLPSVMVWVHGGSFTSGAAALYNATLLSSSYNVIVVTINYRLNIFGFLGSQELIDEAGKSGINFGIQDTATALQWVQDNIAGFGGDVKSVTVFGESAGAIDIAWILSNPKYEGLFNRAILESGAGGTLEAQTVTSTYGTAIFNGALSYFNISSTDTAKSKLEKLRKIPASNITGYYVASKSTFAYPVIDNVSVLDKSLRALALGKFVKKLDGILLGTNTNEGSVFALALNYTTASDLRKQLSALDAAAPGLDAQVWYNEWDRIQADVYIGNGTGNFTAEFEANSNYITDSGFVVPIRKLAQAYVDAGVPVYYYRFDVTSNATLQTYRALYARGYYMGVTHGSEIPFVFSFVPTLSGQAEVNTSRQMASSWAQFARTGNPSNALVGTWPKYTTPSRDVMYFGANGTVSVKAQASLPDFRQEGQAFLEQ</sequence>
<evidence type="ECO:0000259" key="4">
    <source>
        <dbReference type="Pfam" id="PF00135"/>
    </source>
</evidence>
<dbReference type="Pfam" id="PF00135">
    <property type="entry name" value="COesterase"/>
    <property type="match status" value="1"/>
</dbReference>
<keyword evidence="2 3" id="KW-0378">Hydrolase</keyword>
<organism evidence="5 6">
    <name type="scientific">Gonapodya prolifera (strain JEL478)</name>
    <name type="common">Monoblepharis prolifera</name>
    <dbReference type="NCBI Taxonomy" id="1344416"/>
    <lineage>
        <taxon>Eukaryota</taxon>
        <taxon>Fungi</taxon>
        <taxon>Fungi incertae sedis</taxon>
        <taxon>Chytridiomycota</taxon>
        <taxon>Chytridiomycota incertae sedis</taxon>
        <taxon>Monoblepharidomycetes</taxon>
        <taxon>Monoblepharidales</taxon>
        <taxon>Gonapodyaceae</taxon>
        <taxon>Gonapodya</taxon>
    </lineage>
</organism>
<dbReference type="GO" id="GO:0052689">
    <property type="term" value="F:carboxylic ester hydrolase activity"/>
    <property type="evidence" value="ECO:0007669"/>
    <property type="project" value="TreeGrafter"/>
</dbReference>
<dbReference type="EC" id="3.1.1.-" evidence="3"/>
<gene>
    <name evidence="5" type="ORF">M427DRAFT_340955</name>
</gene>
<dbReference type="STRING" id="1344416.A0A139AC50"/>
<evidence type="ECO:0000256" key="3">
    <source>
        <dbReference type="RuleBase" id="RU361235"/>
    </source>
</evidence>
<protein>
    <recommendedName>
        <fullName evidence="3">Carboxylic ester hydrolase</fullName>
        <ecNumber evidence="3">3.1.1.-</ecNumber>
    </recommendedName>
</protein>
<reference evidence="5 6" key="1">
    <citation type="journal article" date="2015" name="Genome Biol. Evol.">
        <title>Phylogenomic analyses indicate that early fungi evolved digesting cell walls of algal ancestors of land plants.</title>
        <authorList>
            <person name="Chang Y."/>
            <person name="Wang S."/>
            <person name="Sekimoto S."/>
            <person name="Aerts A.L."/>
            <person name="Choi C."/>
            <person name="Clum A."/>
            <person name="LaButti K.M."/>
            <person name="Lindquist E.A."/>
            <person name="Yee Ngan C."/>
            <person name="Ohm R.A."/>
            <person name="Salamov A.A."/>
            <person name="Grigoriev I.V."/>
            <person name="Spatafora J.W."/>
            <person name="Berbee M.L."/>
        </authorList>
    </citation>
    <scope>NUCLEOTIDE SEQUENCE [LARGE SCALE GENOMIC DNA]</scope>
    <source>
        <strain evidence="5 6">JEL478</strain>
    </source>
</reference>
<evidence type="ECO:0000313" key="5">
    <source>
        <dbReference type="EMBL" id="KXS14376.1"/>
    </source>
</evidence>
<dbReference type="Proteomes" id="UP000070544">
    <property type="component" value="Unassembled WGS sequence"/>
</dbReference>
<dbReference type="SUPFAM" id="SSF53474">
    <property type="entry name" value="alpha/beta-Hydrolases"/>
    <property type="match status" value="1"/>
</dbReference>
<dbReference type="InterPro" id="IPR019826">
    <property type="entry name" value="Carboxylesterase_B_AS"/>
</dbReference>
<evidence type="ECO:0000313" key="6">
    <source>
        <dbReference type="Proteomes" id="UP000070544"/>
    </source>
</evidence>